<feature type="domain" description="B30.2/SPRY" evidence="4">
    <location>
        <begin position="58"/>
        <end position="252"/>
    </location>
</feature>
<keyword evidence="6" id="KW-1185">Reference proteome</keyword>
<evidence type="ECO:0000313" key="6">
    <source>
        <dbReference type="Proteomes" id="UP001529510"/>
    </source>
</evidence>
<name>A0ABD0MS53_CIRMR</name>
<dbReference type="SUPFAM" id="SSF49899">
    <property type="entry name" value="Concanavalin A-like lectins/glucanases"/>
    <property type="match status" value="1"/>
</dbReference>
<dbReference type="Pfam" id="PF00622">
    <property type="entry name" value="SPRY"/>
    <property type="match status" value="1"/>
</dbReference>
<feature type="non-terminal residue" evidence="5">
    <location>
        <position position="252"/>
    </location>
</feature>
<dbReference type="InterPro" id="IPR003877">
    <property type="entry name" value="SPRY_dom"/>
</dbReference>
<dbReference type="InterPro" id="IPR001870">
    <property type="entry name" value="B30.2/SPRY"/>
</dbReference>
<dbReference type="CDD" id="cd16040">
    <property type="entry name" value="SPRY_PRY_SNTX"/>
    <property type="match status" value="1"/>
</dbReference>
<evidence type="ECO:0000256" key="3">
    <source>
        <dbReference type="ARBA" id="ARBA00022833"/>
    </source>
</evidence>
<dbReference type="GO" id="GO:0005737">
    <property type="term" value="C:cytoplasm"/>
    <property type="evidence" value="ECO:0007669"/>
    <property type="project" value="UniProtKB-ARBA"/>
</dbReference>
<gene>
    <name evidence="5" type="ORF">M9458_053290</name>
</gene>
<organism evidence="5 6">
    <name type="scientific">Cirrhinus mrigala</name>
    <name type="common">Mrigala</name>
    <dbReference type="NCBI Taxonomy" id="683832"/>
    <lineage>
        <taxon>Eukaryota</taxon>
        <taxon>Metazoa</taxon>
        <taxon>Chordata</taxon>
        <taxon>Craniata</taxon>
        <taxon>Vertebrata</taxon>
        <taxon>Euteleostomi</taxon>
        <taxon>Actinopterygii</taxon>
        <taxon>Neopterygii</taxon>
        <taxon>Teleostei</taxon>
        <taxon>Ostariophysi</taxon>
        <taxon>Cypriniformes</taxon>
        <taxon>Cyprinidae</taxon>
        <taxon>Labeoninae</taxon>
        <taxon>Labeonini</taxon>
        <taxon>Cirrhinus</taxon>
    </lineage>
</organism>
<feature type="non-terminal residue" evidence="5">
    <location>
        <position position="1"/>
    </location>
</feature>
<dbReference type="Pfam" id="PF13765">
    <property type="entry name" value="PRY"/>
    <property type="match status" value="1"/>
</dbReference>
<dbReference type="InterPro" id="IPR013320">
    <property type="entry name" value="ConA-like_dom_sf"/>
</dbReference>
<keyword evidence="2" id="KW-0863">Zinc-finger</keyword>
<dbReference type="GO" id="GO:0008270">
    <property type="term" value="F:zinc ion binding"/>
    <property type="evidence" value="ECO:0007669"/>
    <property type="project" value="UniProtKB-KW"/>
</dbReference>
<evidence type="ECO:0000259" key="4">
    <source>
        <dbReference type="PROSITE" id="PS50188"/>
    </source>
</evidence>
<dbReference type="SUPFAM" id="SSF52047">
    <property type="entry name" value="RNI-like"/>
    <property type="match status" value="1"/>
</dbReference>
<dbReference type="PROSITE" id="PS50188">
    <property type="entry name" value="B302_SPRY"/>
    <property type="match status" value="1"/>
</dbReference>
<keyword evidence="1" id="KW-0479">Metal-binding</keyword>
<dbReference type="Gene3D" id="2.60.120.920">
    <property type="match status" value="1"/>
</dbReference>
<proteinExistence type="predicted"/>
<dbReference type="SMART" id="SM00589">
    <property type="entry name" value="PRY"/>
    <property type="match status" value="1"/>
</dbReference>
<accession>A0ABD0MS53</accession>
<dbReference type="AlphaFoldDB" id="A0ABD0MS53"/>
<dbReference type="Proteomes" id="UP001529510">
    <property type="component" value="Unassembled WGS sequence"/>
</dbReference>
<dbReference type="PANTHER" id="PTHR25465">
    <property type="entry name" value="B-BOX DOMAIN CONTAINING"/>
    <property type="match status" value="1"/>
</dbReference>
<evidence type="ECO:0000256" key="2">
    <source>
        <dbReference type="ARBA" id="ARBA00022771"/>
    </source>
</evidence>
<dbReference type="Gene3D" id="3.80.10.10">
    <property type="entry name" value="Ribonuclease Inhibitor"/>
    <property type="match status" value="1"/>
</dbReference>
<dbReference type="InterPro" id="IPR006574">
    <property type="entry name" value="PRY"/>
</dbReference>
<comment type="caution">
    <text evidence="5">The sequence shown here is derived from an EMBL/GenBank/DDBJ whole genome shotgun (WGS) entry which is preliminary data.</text>
</comment>
<evidence type="ECO:0000313" key="5">
    <source>
        <dbReference type="EMBL" id="KAL0151381.1"/>
    </source>
</evidence>
<reference evidence="5 6" key="1">
    <citation type="submission" date="2024-05" db="EMBL/GenBank/DDBJ databases">
        <title>Genome sequencing and assembly of Indian major carp, Cirrhinus mrigala (Hamilton, 1822).</title>
        <authorList>
            <person name="Mohindra V."/>
            <person name="Chowdhury L.M."/>
            <person name="Lal K."/>
            <person name="Jena J.K."/>
        </authorList>
    </citation>
    <scope>NUCLEOTIDE SEQUENCE [LARGE SCALE GENOMIC DNA]</scope>
    <source>
        <strain evidence="5">CM1030</strain>
        <tissue evidence="5">Blood</tissue>
    </source>
</reference>
<sequence length="252" mass="28044">LCGCMVTEEGCGYLSSALSSNPSHLRELDLSYNHPGQSGVQLLNNKLEDPNCSLQILKTDPMGEHFFKAGIRKYACNLTLDPNTAHVQLCLSNGNRTAAYVMQKQPYPDHPERFEPVQQVLSREILSGRCYWEAEWTGQEGTVGVTYKNIQRKSDDLCVVEATSQLGNNDVSWKVTCASFPFFHVSHDEEDINIKASSSCSFKRVGVYVDTSAGVLSFYSVSDTLTHLHTYLTSFKDPLYAAFKVDSDSVSF</sequence>
<dbReference type="InterPro" id="IPR032675">
    <property type="entry name" value="LRR_dom_sf"/>
</dbReference>
<dbReference type="InterPro" id="IPR043136">
    <property type="entry name" value="B30.2/SPRY_sf"/>
</dbReference>
<dbReference type="PRINTS" id="PR01407">
    <property type="entry name" value="BUTYPHLNCDUF"/>
</dbReference>
<dbReference type="InterPro" id="IPR051051">
    <property type="entry name" value="E3_ubiq-ligase_TRIM/RNF"/>
</dbReference>
<keyword evidence="3" id="KW-0862">Zinc</keyword>
<dbReference type="InterPro" id="IPR003879">
    <property type="entry name" value="Butyrophylin_SPRY"/>
</dbReference>
<dbReference type="EMBL" id="JAMKFB020000247">
    <property type="protein sequence ID" value="KAL0151381.1"/>
    <property type="molecule type" value="Genomic_DNA"/>
</dbReference>
<protein>
    <recommendedName>
        <fullName evidence="4">B30.2/SPRY domain-containing protein</fullName>
    </recommendedName>
</protein>
<evidence type="ECO:0000256" key="1">
    <source>
        <dbReference type="ARBA" id="ARBA00022723"/>
    </source>
</evidence>
<dbReference type="PANTHER" id="PTHR25465:SF14">
    <property type="entry name" value="E3 UBIQUITIN-PROTEIN LIGASE TRIM65"/>
    <property type="match status" value="1"/>
</dbReference>
<dbReference type="SMART" id="SM00449">
    <property type="entry name" value="SPRY"/>
    <property type="match status" value="1"/>
</dbReference>